<dbReference type="GO" id="GO:0004674">
    <property type="term" value="F:protein serine/threonine kinase activity"/>
    <property type="evidence" value="ECO:0007669"/>
    <property type="project" value="UniProtKB-UniRule"/>
</dbReference>
<comment type="cofactor">
    <cofactor evidence="11">
        <name>Mg(2+)</name>
        <dbReference type="ChEBI" id="CHEBI:18420"/>
    </cofactor>
</comment>
<keyword evidence="3 11" id="KW-0597">Phosphoprotein</keyword>
<dbReference type="EC" id="2.7.11.1" evidence="11"/>
<evidence type="ECO:0000256" key="11">
    <source>
        <dbReference type="HAMAP-Rule" id="MF_01497"/>
    </source>
</evidence>
<dbReference type="GO" id="GO:0106310">
    <property type="term" value="F:protein serine kinase activity"/>
    <property type="evidence" value="ECO:0007669"/>
    <property type="project" value="RHEA"/>
</dbReference>
<dbReference type="SUPFAM" id="SSF56112">
    <property type="entry name" value="Protein kinase-like (PK-like)"/>
    <property type="match status" value="1"/>
</dbReference>
<protein>
    <recommendedName>
        <fullName evidence="11">Stress response kinase A</fullName>
        <ecNumber evidence="11">2.7.11.1</ecNumber>
    </recommendedName>
    <alternativeName>
        <fullName evidence="11">Serine/threonine-protein kinase SrkA</fullName>
    </alternativeName>
</protein>
<organism evidence="13 14">
    <name type="scientific">Dyella japonica A8</name>
    <dbReference type="NCBI Taxonomy" id="1217721"/>
    <lineage>
        <taxon>Bacteria</taxon>
        <taxon>Pseudomonadati</taxon>
        <taxon>Pseudomonadota</taxon>
        <taxon>Gammaproteobacteria</taxon>
        <taxon>Lysobacterales</taxon>
        <taxon>Rhodanobacteraceae</taxon>
        <taxon>Dyella</taxon>
    </lineage>
</organism>
<keyword evidence="1 11" id="KW-0963">Cytoplasm</keyword>
<keyword evidence="8 11" id="KW-0067">ATP-binding</keyword>
<dbReference type="RefSeq" id="WP_019466130.1">
    <property type="nucleotide sequence ID" value="NZ_ALOY01000169.1"/>
</dbReference>
<evidence type="ECO:0000256" key="2">
    <source>
        <dbReference type="ARBA" id="ARBA00022527"/>
    </source>
</evidence>
<dbReference type="OrthoDB" id="5392197at2"/>
<evidence type="ECO:0000313" key="13">
    <source>
        <dbReference type="EMBL" id="AIF45848.1"/>
    </source>
</evidence>
<evidence type="ECO:0000256" key="3">
    <source>
        <dbReference type="ARBA" id="ARBA00022553"/>
    </source>
</evidence>
<dbReference type="GO" id="GO:0005524">
    <property type="term" value="F:ATP binding"/>
    <property type="evidence" value="ECO:0007669"/>
    <property type="project" value="UniProtKB-UniRule"/>
</dbReference>
<evidence type="ECO:0000256" key="7">
    <source>
        <dbReference type="ARBA" id="ARBA00022777"/>
    </source>
</evidence>
<evidence type="ECO:0000256" key="6">
    <source>
        <dbReference type="ARBA" id="ARBA00022741"/>
    </source>
</evidence>
<keyword evidence="5 11" id="KW-0479">Metal-binding</keyword>
<evidence type="ECO:0000256" key="10">
    <source>
        <dbReference type="ARBA" id="ARBA00023016"/>
    </source>
</evidence>
<keyword evidence="10 11" id="KW-0346">Stress response</keyword>
<accession>A0A075K0R6</accession>
<evidence type="ECO:0000256" key="1">
    <source>
        <dbReference type="ARBA" id="ARBA00022490"/>
    </source>
</evidence>
<evidence type="ECO:0000313" key="14">
    <source>
        <dbReference type="Proteomes" id="UP000027987"/>
    </source>
</evidence>
<feature type="binding site" evidence="11">
    <location>
        <position position="220"/>
    </location>
    <ligand>
        <name>Mg(2+)</name>
        <dbReference type="ChEBI" id="CHEBI:18420"/>
    </ligand>
</feature>
<keyword evidence="2 11" id="KW-0723">Serine/threonine-protein kinase</keyword>
<keyword evidence="14" id="KW-1185">Reference proteome</keyword>
<evidence type="ECO:0000256" key="8">
    <source>
        <dbReference type="ARBA" id="ARBA00022840"/>
    </source>
</evidence>
<comment type="subunit">
    <text evidence="11">Monomer.</text>
</comment>
<keyword evidence="9 11" id="KW-0460">Magnesium</keyword>
<dbReference type="EMBL" id="CP008884">
    <property type="protein sequence ID" value="AIF45848.1"/>
    <property type="molecule type" value="Genomic_DNA"/>
</dbReference>
<evidence type="ECO:0000259" key="12">
    <source>
        <dbReference type="Pfam" id="PF01636"/>
    </source>
</evidence>
<keyword evidence="6 11" id="KW-0547">Nucleotide-binding</keyword>
<dbReference type="Gene3D" id="1.10.510.10">
    <property type="entry name" value="Transferase(Phosphotransferase) domain 1"/>
    <property type="match status" value="1"/>
</dbReference>
<comment type="similarity">
    <text evidence="11">Belongs to the SrkA/RdoA protein kinase family.</text>
</comment>
<dbReference type="AlphaFoldDB" id="A0A075K0R6"/>
<dbReference type="Gene3D" id="3.30.200.70">
    <property type="match status" value="1"/>
</dbReference>
<dbReference type="PATRIC" id="fig|1217721.7.peg.102"/>
<feature type="domain" description="Aminoglycoside phosphotransferase" evidence="12">
    <location>
        <begin position="35"/>
        <end position="262"/>
    </location>
</feature>
<comment type="subcellular location">
    <subcellularLocation>
        <location evidence="11">Cytoplasm</location>
    </subcellularLocation>
</comment>
<dbReference type="InterPro" id="IPR002575">
    <property type="entry name" value="Aminoglycoside_PTrfase"/>
</dbReference>
<gene>
    <name evidence="11" type="primary">srkA</name>
    <name evidence="13" type="ORF">HY57_00500</name>
</gene>
<feature type="active site" evidence="11">
    <location>
        <position position="220"/>
    </location>
</feature>
<dbReference type="HAMAP" id="MF_01497">
    <property type="entry name" value="SrkA_kinase"/>
    <property type="match status" value="1"/>
</dbReference>
<dbReference type="KEGG" id="dja:HY57_00500"/>
<keyword evidence="7 11" id="KW-0418">Kinase</keyword>
<dbReference type="Proteomes" id="UP000027987">
    <property type="component" value="Chromosome"/>
</dbReference>
<comment type="catalytic activity">
    <reaction evidence="11">
        <text>L-seryl-[protein] + ATP = O-phospho-L-seryl-[protein] + ADP + H(+)</text>
        <dbReference type="Rhea" id="RHEA:17989"/>
        <dbReference type="Rhea" id="RHEA-COMP:9863"/>
        <dbReference type="Rhea" id="RHEA-COMP:11604"/>
        <dbReference type="ChEBI" id="CHEBI:15378"/>
        <dbReference type="ChEBI" id="CHEBI:29999"/>
        <dbReference type="ChEBI" id="CHEBI:30616"/>
        <dbReference type="ChEBI" id="CHEBI:83421"/>
        <dbReference type="ChEBI" id="CHEBI:456216"/>
        <dbReference type="EC" id="2.7.11.1"/>
    </reaction>
</comment>
<dbReference type="PANTHER" id="PTHR39573:SF1">
    <property type="entry name" value="STRESS RESPONSE KINASE A"/>
    <property type="match status" value="1"/>
</dbReference>
<feature type="active site" description="Proton acceptor" evidence="11">
    <location>
        <position position="203"/>
    </location>
</feature>
<name>A0A075K0R6_9GAMM</name>
<evidence type="ECO:0000256" key="4">
    <source>
        <dbReference type="ARBA" id="ARBA00022679"/>
    </source>
</evidence>
<evidence type="ECO:0000256" key="5">
    <source>
        <dbReference type="ARBA" id="ARBA00022723"/>
    </source>
</evidence>
<feature type="binding site" evidence="11">
    <location>
        <position position="208"/>
    </location>
    <ligand>
        <name>Mg(2+)</name>
        <dbReference type="ChEBI" id="CHEBI:18420"/>
    </ligand>
</feature>
<dbReference type="InterPro" id="IPR032882">
    <property type="entry name" value="SrkA/RdoA"/>
</dbReference>
<dbReference type="GO" id="GO:0000287">
    <property type="term" value="F:magnesium ion binding"/>
    <property type="evidence" value="ECO:0007669"/>
    <property type="project" value="UniProtKB-UniRule"/>
</dbReference>
<dbReference type="Pfam" id="PF01636">
    <property type="entry name" value="APH"/>
    <property type="match status" value="1"/>
</dbReference>
<comment type="catalytic activity">
    <reaction evidence="11">
        <text>L-threonyl-[protein] + ATP = O-phospho-L-threonyl-[protein] + ADP + H(+)</text>
        <dbReference type="Rhea" id="RHEA:46608"/>
        <dbReference type="Rhea" id="RHEA-COMP:11060"/>
        <dbReference type="Rhea" id="RHEA-COMP:11605"/>
        <dbReference type="ChEBI" id="CHEBI:15378"/>
        <dbReference type="ChEBI" id="CHEBI:30013"/>
        <dbReference type="ChEBI" id="CHEBI:30616"/>
        <dbReference type="ChEBI" id="CHEBI:61977"/>
        <dbReference type="ChEBI" id="CHEBI:456216"/>
        <dbReference type="EC" id="2.7.11.1"/>
    </reaction>
</comment>
<dbReference type="PANTHER" id="PTHR39573">
    <property type="entry name" value="STRESS RESPONSE KINASE A"/>
    <property type="match status" value="1"/>
</dbReference>
<proteinExistence type="inferred from homology"/>
<feature type="site" description="ATP" evidence="11">
    <location>
        <position position="36"/>
    </location>
</feature>
<dbReference type="Gene3D" id="1.20.1270.170">
    <property type="match status" value="1"/>
</dbReference>
<sequence length="316" mass="35383">MDSLSAPYASLDPDRVLDAVTACGLWPDGRLLALNSYENRVWQVGIEDAAPVIAKFYRPHRWSDAAILEEHAFAQELAEADIPVVAPLVFGGRTLLHHDGFRYALTPRRGGRAPSLESTEQLEWLGRLIARIHSVGARQPFEHRGRIDCATLIEQPMRAVLASSLLPPSLHAAYRAAAERVDRAVADRFAAVGPVRQLRLHGDCHPGNVLWTDAGPHFVDLDDARMGPAVQDLWMLANDDKAMNALLEGYQHMREFDFGELALVPALRAMRQLHYAGWIATRWHDPAFPAAFPFVAEPRWWEQHIADLHELADELL</sequence>
<dbReference type="STRING" id="1217721.HY57_00500"/>
<dbReference type="NCBIfam" id="NF008738">
    <property type="entry name" value="PRK11768.1"/>
    <property type="match status" value="1"/>
</dbReference>
<keyword evidence="4 11" id="KW-0808">Transferase</keyword>
<dbReference type="GO" id="GO:0005737">
    <property type="term" value="C:cytoplasm"/>
    <property type="evidence" value="ECO:0007669"/>
    <property type="project" value="UniProtKB-SubCell"/>
</dbReference>
<reference evidence="13 14" key="1">
    <citation type="submission" date="2014-07" db="EMBL/GenBank/DDBJ databases">
        <title>Complete Genome Sequence of Dyella japonica Strain A8 Isolated from Malaysian Tropical Soil.</title>
        <authorList>
            <person name="Hui R.K.H."/>
            <person name="Chen J.-W."/>
            <person name="Chan K.-G."/>
            <person name="Leung F.C.C."/>
        </authorList>
    </citation>
    <scope>NUCLEOTIDE SEQUENCE [LARGE SCALE GENOMIC DNA]</scope>
    <source>
        <strain evidence="13 14">A8</strain>
    </source>
</reference>
<dbReference type="InterPro" id="IPR011009">
    <property type="entry name" value="Kinase-like_dom_sf"/>
</dbReference>
<evidence type="ECO:0000256" key="9">
    <source>
        <dbReference type="ARBA" id="ARBA00022842"/>
    </source>
</evidence>
<dbReference type="HOGENOM" id="CLU_054715_0_0_6"/>
<comment type="function">
    <text evidence="11">A protein kinase that phosphorylates Ser and Thr residues. Probably acts to suppress the effects of stress linked to accumulation of reactive oxygen species. Probably involved in the extracytoplasmic stress response.</text>
</comment>